<dbReference type="AlphaFoldDB" id="A0A9D3V6B5"/>
<keyword evidence="2" id="KW-1185">Reference proteome</keyword>
<protein>
    <submittedName>
        <fullName evidence="1">Uncharacterized protein</fullName>
    </submittedName>
</protein>
<proteinExistence type="predicted"/>
<gene>
    <name evidence="1" type="ORF">J1N35_025317</name>
</gene>
<dbReference type="Proteomes" id="UP000828251">
    <property type="component" value="Unassembled WGS sequence"/>
</dbReference>
<reference evidence="1 2" key="1">
    <citation type="journal article" date="2021" name="Plant Biotechnol. J.">
        <title>Multi-omics assisted identification of the key and species-specific regulatory components of drought-tolerant mechanisms in Gossypium stocksii.</title>
        <authorList>
            <person name="Yu D."/>
            <person name="Ke L."/>
            <person name="Zhang D."/>
            <person name="Wu Y."/>
            <person name="Sun Y."/>
            <person name="Mei J."/>
            <person name="Sun J."/>
            <person name="Sun Y."/>
        </authorList>
    </citation>
    <scope>NUCLEOTIDE SEQUENCE [LARGE SCALE GENOMIC DNA]</scope>
    <source>
        <strain evidence="2">cv. E1</strain>
        <tissue evidence="1">Leaf</tissue>
    </source>
</reference>
<evidence type="ECO:0000313" key="1">
    <source>
        <dbReference type="EMBL" id="KAH1072989.1"/>
    </source>
</evidence>
<organism evidence="1 2">
    <name type="scientific">Gossypium stocksii</name>
    <dbReference type="NCBI Taxonomy" id="47602"/>
    <lineage>
        <taxon>Eukaryota</taxon>
        <taxon>Viridiplantae</taxon>
        <taxon>Streptophyta</taxon>
        <taxon>Embryophyta</taxon>
        <taxon>Tracheophyta</taxon>
        <taxon>Spermatophyta</taxon>
        <taxon>Magnoliopsida</taxon>
        <taxon>eudicotyledons</taxon>
        <taxon>Gunneridae</taxon>
        <taxon>Pentapetalae</taxon>
        <taxon>rosids</taxon>
        <taxon>malvids</taxon>
        <taxon>Malvales</taxon>
        <taxon>Malvaceae</taxon>
        <taxon>Malvoideae</taxon>
        <taxon>Gossypium</taxon>
    </lineage>
</organism>
<sequence length="188" mass="21418">MAYFLLPNLLCDNLDSIITNFLWQKGHGKKGIHWCYWRNLCTLKENDGLGFRNLGQFNITLVAKQAEAYAGLQAIMLGTSMGILLATMMGDSRTDIKKCQTTKPDKLVIGAIIRDIQSKKKLASKKLIFNLFIDQKTLVPINSPRNFRKGRGLIPGERNVESQWICSGRAMVKEPRMRRFCGEMKQHK</sequence>
<evidence type="ECO:0000313" key="2">
    <source>
        <dbReference type="Proteomes" id="UP000828251"/>
    </source>
</evidence>
<dbReference type="EMBL" id="JAIQCV010000008">
    <property type="protein sequence ID" value="KAH1072989.1"/>
    <property type="molecule type" value="Genomic_DNA"/>
</dbReference>
<comment type="caution">
    <text evidence="1">The sequence shown here is derived from an EMBL/GenBank/DDBJ whole genome shotgun (WGS) entry which is preliminary data.</text>
</comment>
<accession>A0A9D3V6B5</accession>
<name>A0A9D3V6B5_9ROSI</name>